<dbReference type="PANTHER" id="PTHR33099">
    <property type="entry name" value="FE2OG DIOXYGENASE DOMAIN-CONTAINING PROTEIN"/>
    <property type="match status" value="1"/>
</dbReference>
<dbReference type="PROSITE" id="PS51471">
    <property type="entry name" value="FE2OG_OXY"/>
    <property type="match status" value="1"/>
</dbReference>
<protein>
    <recommendedName>
        <fullName evidence="2">Fe2OG dioxygenase domain-containing protein</fullName>
    </recommendedName>
</protein>
<comment type="similarity">
    <text evidence="1">Belongs to the iron/ascorbate-dependent oxidoreductase family.</text>
</comment>
<dbReference type="Proteomes" id="UP000567179">
    <property type="component" value="Unassembled WGS sequence"/>
</dbReference>
<dbReference type="OrthoDB" id="27483at2759"/>
<comment type="caution">
    <text evidence="3">The sequence shown here is derived from an EMBL/GenBank/DDBJ whole genome shotgun (WGS) entry which is preliminary data.</text>
</comment>
<organism evidence="3 4">
    <name type="scientific">Psilocybe cf. subviscida</name>
    <dbReference type="NCBI Taxonomy" id="2480587"/>
    <lineage>
        <taxon>Eukaryota</taxon>
        <taxon>Fungi</taxon>
        <taxon>Dikarya</taxon>
        <taxon>Basidiomycota</taxon>
        <taxon>Agaricomycotina</taxon>
        <taxon>Agaricomycetes</taxon>
        <taxon>Agaricomycetidae</taxon>
        <taxon>Agaricales</taxon>
        <taxon>Agaricineae</taxon>
        <taxon>Strophariaceae</taxon>
        <taxon>Psilocybe</taxon>
    </lineage>
</organism>
<dbReference type="InterPro" id="IPR005123">
    <property type="entry name" value="Oxoglu/Fe-dep_dioxygenase_dom"/>
</dbReference>
<evidence type="ECO:0000259" key="2">
    <source>
        <dbReference type="PROSITE" id="PS51471"/>
    </source>
</evidence>
<dbReference type="GO" id="GO:0046872">
    <property type="term" value="F:metal ion binding"/>
    <property type="evidence" value="ECO:0007669"/>
    <property type="project" value="UniProtKB-KW"/>
</dbReference>
<proteinExistence type="inferred from homology"/>
<dbReference type="Pfam" id="PF13640">
    <property type="entry name" value="2OG-FeII_Oxy_3"/>
    <property type="match status" value="1"/>
</dbReference>
<dbReference type="PANTHER" id="PTHR33099:SF7">
    <property type="entry name" value="MYND-TYPE DOMAIN-CONTAINING PROTEIN"/>
    <property type="match status" value="1"/>
</dbReference>
<evidence type="ECO:0000313" key="3">
    <source>
        <dbReference type="EMBL" id="KAF5327566.1"/>
    </source>
</evidence>
<keyword evidence="1" id="KW-0408">Iron</keyword>
<feature type="domain" description="Fe2OG dioxygenase" evidence="2">
    <location>
        <begin position="118"/>
        <end position="220"/>
    </location>
</feature>
<evidence type="ECO:0000313" key="4">
    <source>
        <dbReference type="Proteomes" id="UP000567179"/>
    </source>
</evidence>
<dbReference type="Gene3D" id="2.60.120.620">
    <property type="entry name" value="q2cbj1_9rhob like domain"/>
    <property type="match status" value="1"/>
</dbReference>
<keyword evidence="4" id="KW-1185">Reference proteome</keyword>
<dbReference type="EMBL" id="JAACJJ010000014">
    <property type="protein sequence ID" value="KAF5327566.1"/>
    <property type="molecule type" value="Genomic_DNA"/>
</dbReference>
<reference evidence="3 4" key="1">
    <citation type="journal article" date="2020" name="ISME J.">
        <title>Uncovering the hidden diversity of litter-decomposition mechanisms in mushroom-forming fungi.</title>
        <authorList>
            <person name="Floudas D."/>
            <person name="Bentzer J."/>
            <person name="Ahren D."/>
            <person name="Johansson T."/>
            <person name="Persson P."/>
            <person name="Tunlid A."/>
        </authorList>
    </citation>
    <scope>NUCLEOTIDE SEQUENCE [LARGE SCALE GENOMIC DNA]</scope>
    <source>
        <strain evidence="3 4">CBS 101986</strain>
    </source>
</reference>
<dbReference type="GO" id="GO:0016491">
    <property type="term" value="F:oxidoreductase activity"/>
    <property type="evidence" value="ECO:0007669"/>
    <property type="project" value="UniProtKB-KW"/>
</dbReference>
<keyword evidence="1" id="KW-0479">Metal-binding</keyword>
<accession>A0A8H5F8F8</accession>
<keyword evidence="1" id="KW-0560">Oxidoreductase</keyword>
<name>A0A8H5F8F8_9AGAR</name>
<gene>
    <name evidence="3" type="ORF">D9619_004822</name>
</gene>
<sequence length="419" mass="46751">MDNPSFTALKKAFSSIEELPYCEGSMRLDDPSISKVFYQKDGDNASMVDFMDARDDQLKALADACQAASFGLNKQDVVDETYRKAGKIDNTRFATMFNPRDVGILDAVVTNLLRGRVTADEVVAELYKLNVYGPGSFFKPHVDTPRSADMFGSLVIVLPTKHEGGTLIFRHEQRAWNFDSAAMIGQDSKVVYAAFLGDVEHEVLPVISGYRVTLTYNLYSRKRSGLPTAVNMRDYPGLPEMRDGLLALLKDTSFLPEGGFLGWGLSHRYPFDMSRTQLSDIKGRLRGADSIVYGLCTELGLDISLKAIYRDSDPNLCDFCLSDRFLDLDTYGEIECPLMTFIEDELGGQYCRPLDKLTGPYYWYFSEDAPFKAVAFVKPLTKTNSFKSTYLHYGNEATLASAYGEVCLVVPVAPATDRK</sequence>
<evidence type="ECO:0000256" key="1">
    <source>
        <dbReference type="RuleBase" id="RU003682"/>
    </source>
</evidence>
<dbReference type="AlphaFoldDB" id="A0A8H5F8F8"/>
<dbReference type="InterPro" id="IPR044862">
    <property type="entry name" value="Pro_4_hyd_alph_FE2OG_OXY"/>
</dbReference>